<sequence length="835" mass="97414">MISVRKHINSSLKTSNNVFQDIFTPINQRLGFINGPSPIVPIYFYRFVGMGNNEASYYEELRNLDENLLYFNNLYFKFISEIPLDNDPSLVDKIQFVWNRSHLDPFDNSKIEILISLLAGNGCFPLANNSLLSSSIEESFSNTLSLYIKKEPNVNLTKVKNFTLKLVNWINVFLPKLLKDFNLKVENGVDIINPKILYLGDIKKHEVYFLIFLSRIGCDVLYINSPNDGDFSIIDKECCYSNCKVAGTGVLGNLNIDKLNLRCLNLRCLPPEKSEKSEKSQKDFSSPLVLENAIKSIYKTSNDILKDFILPLNKRSGFVGKPMPLIPVYFYRYIGIKASEEEYYNDLYKLNLQLQKYGPLYLKFTNDIPVETNAELIIKTSEIWRTVPEKPAKNAIVNMLIDCKVFPDLREEIINSSIINSFSKILELYIAKELGVNNSKIKNFTLKILIWLYKYIPNLFKKFDYLKNSNDEIFNPKILYYGDIKKHEAYFLIFLSLMGCDILYINSKEDKIFEEIDKEETFSRLLSLPQVSELKEFPSEEIIVRHETAAFKAHREIGDILYDENDGIYRPWQFEAYKTHPLTLKTTYDELKLLWKEEARMRPGFKVEAGTVYIPNLFAKISGTFNDLNQYWNDFKDFKNVEDLLFISDIPYILDNNYSRYDLYSLEYCFKNGMVDKESLLSNRLYKFSYLKTPLQNGIIDKINQLLKLSIFKNKMETEFKLKILMTVLSLNENILKLIQKFDYPFKIPKILIYDNDKDIFSDSDSIVVAFLSLMGFDIAIFTPTGYNNIEQKIQDTYYDTHKLENVNFDLQIPNLNSIRKNKEKSGSFWSNLFK</sequence>
<keyword evidence="3" id="KW-1185">Reference proteome</keyword>
<dbReference type="Proteomes" id="UP000037043">
    <property type="component" value="Unassembled WGS sequence"/>
</dbReference>
<feature type="domain" description="Putative component of 'biosynthetic module'" evidence="1">
    <location>
        <begin position="13"/>
        <end position="242"/>
    </location>
</feature>
<dbReference type="InterPro" id="IPR025647">
    <property type="entry name" value="YceG_bac"/>
</dbReference>
<feature type="domain" description="Putative component of 'biosynthetic module'" evidence="1">
    <location>
        <begin position="299"/>
        <end position="562"/>
    </location>
</feature>
<gene>
    <name evidence="2" type="ORF">CLHOM_26680</name>
</gene>
<dbReference type="EMBL" id="LHUR01000031">
    <property type="protein sequence ID" value="KOA18928.1"/>
    <property type="molecule type" value="Genomic_DNA"/>
</dbReference>
<dbReference type="AlphaFoldDB" id="A0A0L6Z801"/>
<name>A0A0L6Z801_9CLOT</name>
<proteinExistence type="predicted"/>
<accession>A0A0L6Z801</accession>
<dbReference type="STRING" id="36844.SAMN04488501_10987"/>
<evidence type="ECO:0000313" key="2">
    <source>
        <dbReference type="EMBL" id="KOA18928.1"/>
    </source>
</evidence>
<protein>
    <recommendedName>
        <fullName evidence="1">Putative component of 'biosynthetic module' domain-containing protein</fullName>
    </recommendedName>
</protein>
<feature type="domain" description="Putative component of 'biosynthetic module'" evidence="1">
    <location>
        <begin position="585"/>
        <end position="804"/>
    </location>
</feature>
<dbReference type="RefSeq" id="WP_052222152.1">
    <property type="nucleotide sequence ID" value="NZ_LHUR01000031.1"/>
</dbReference>
<evidence type="ECO:0000259" key="1">
    <source>
        <dbReference type="Pfam" id="PF14266"/>
    </source>
</evidence>
<dbReference type="PATRIC" id="fig|1121318.3.peg.2681"/>
<organism evidence="2 3">
    <name type="scientific">Clostridium homopropionicum DSM 5847</name>
    <dbReference type="NCBI Taxonomy" id="1121318"/>
    <lineage>
        <taxon>Bacteria</taxon>
        <taxon>Bacillati</taxon>
        <taxon>Bacillota</taxon>
        <taxon>Clostridia</taxon>
        <taxon>Eubacteriales</taxon>
        <taxon>Clostridiaceae</taxon>
        <taxon>Clostridium</taxon>
    </lineage>
</organism>
<dbReference type="Pfam" id="PF14266">
    <property type="entry name" value="YceG_bac"/>
    <property type="match status" value="3"/>
</dbReference>
<evidence type="ECO:0000313" key="3">
    <source>
        <dbReference type="Proteomes" id="UP000037043"/>
    </source>
</evidence>
<reference evidence="3" key="1">
    <citation type="submission" date="2015-08" db="EMBL/GenBank/DDBJ databases">
        <title>Genome sequence of the strict anaerobe Clostridium homopropionicum LuHBu1 (DSM 5847T).</title>
        <authorList>
            <person name="Poehlein A."/>
            <person name="Beck M."/>
            <person name="Schiel-Bengelsdorf B."/>
            <person name="Bengelsdorf F.R."/>
            <person name="Daniel R."/>
            <person name="Duerre P."/>
        </authorList>
    </citation>
    <scope>NUCLEOTIDE SEQUENCE [LARGE SCALE GENOMIC DNA]</scope>
    <source>
        <strain evidence="3">DSM 5847</strain>
    </source>
</reference>
<comment type="caution">
    <text evidence="2">The sequence shown here is derived from an EMBL/GenBank/DDBJ whole genome shotgun (WGS) entry which is preliminary data.</text>
</comment>